<evidence type="ECO:0000259" key="1">
    <source>
        <dbReference type="Pfam" id="PF09361"/>
    </source>
</evidence>
<dbReference type="Proteomes" id="UP000239936">
    <property type="component" value="Unassembled WGS sequence"/>
</dbReference>
<keyword evidence="3" id="KW-1185">Reference proteome</keyword>
<accession>A0A2S7XPK8</accession>
<feature type="domain" description="Phasin" evidence="1">
    <location>
        <begin position="9"/>
        <end position="105"/>
    </location>
</feature>
<dbReference type="AlphaFoldDB" id="A0A2S7XPK8"/>
<organism evidence="2 3">
    <name type="scientific">Chromatium okenii</name>
    <dbReference type="NCBI Taxonomy" id="61644"/>
    <lineage>
        <taxon>Bacteria</taxon>
        <taxon>Pseudomonadati</taxon>
        <taxon>Pseudomonadota</taxon>
        <taxon>Gammaproteobacteria</taxon>
        <taxon>Chromatiales</taxon>
        <taxon>Chromatiaceae</taxon>
        <taxon>Chromatium</taxon>
    </lineage>
</organism>
<evidence type="ECO:0000313" key="3">
    <source>
        <dbReference type="Proteomes" id="UP000239936"/>
    </source>
</evidence>
<sequence length="121" mass="14026">MTTTETLNTVNELTNKNVERLTSLGELNMRIFEKMATRQMDALTLYMDHTLRLTKLATEAKGYNEFFQGQIEATKELSERVMTESKTTLQLVNEARDDYRVWLEKNTAEMTADLRQHTTTA</sequence>
<comment type="caution">
    <text evidence="2">The sequence shown here is derived from an EMBL/GenBank/DDBJ whole genome shotgun (WGS) entry which is preliminary data.</text>
</comment>
<name>A0A2S7XPK8_9GAMM</name>
<dbReference type="OrthoDB" id="7061308at2"/>
<proteinExistence type="predicted"/>
<reference evidence="2 3" key="1">
    <citation type="submission" date="2018-01" db="EMBL/GenBank/DDBJ databases">
        <title>The complete genome sequence of Chromatium okenii LaCa, a purple sulfur bacterium with a turbulent life.</title>
        <authorList>
            <person name="Luedin S.M."/>
            <person name="Liechti N."/>
            <person name="Storelli N."/>
            <person name="Danza F."/>
            <person name="Wittwer M."/>
            <person name="Pothier J.F."/>
            <person name="Tonolla M.A."/>
        </authorList>
    </citation>
    <scope>NUCLEOTIDE SEQUENCE [LARGE SCALE GENOMIC DNA]</scope>
    <source>
        <strain evidence="2 3">LaCa</strain>
    </source>
</reference>
<gene>
    <name evidence="2" type="ORF">CXB77_16520</name>
</gene>
<dbReference type="Pfam" id="PF09361">
    <property type="entry name" value="Phasin_2"/>
    <property type="match status" value="1"/>
</dbReference>
<protein>
    <recommendedName>
        <fullName evidence="1">Phasin domain-containing protein</fullName>
    </recommendedName>
</protein>
<evidence type="ECO:0000313" key="2">
    <source>
        <dbReference type="EMBL" id="PQJ95674.1"/>
    </source>
</evidence>
<dbReference type="InterPro" id="IPR018968">
    <property type="entry name" value="Phasin"/>
</dbReference>
<dbReference type="EMBL" id="PPGH01000037">
    <property type="protein sequence ID" value="PQJ95674.1"/>
    <property type="molecule type" value="Genomic_DNA"/>
</dbReference>